<dbReference type="EMBL" id="OBKZ01000046">
    <property type="protein sequence ID" value="SOB54393.1"/>
    <property type="molecule type" value="Genomic_DNA"/>
</dbReference>
<evidence type="ECO:0008006" key="3">
    <source>
        <dbReference type="Google" id="ProtNLM"/>
    </source>
</evidence>
<dbReference type="AlphaFoldDB" id="A0AAX2HC90"/>
<accession>A0AAX2HC90</accession>
<gene>
    <name evidence="1" type="ORF">PLUA15_500061</name>
</gene>
<reference evidence="1 2" key="1">
    <citation type="submission" date="2017-08" db="EMBL/GenBank/DDBJ databases">
        <authorList>
            <person name="Chaillou S."/>
        </authorList>
    </citation>
    <scope>NUCLEOTIDE SEQUENCE [LARGE SCALE GENOMIC DNA]</scope>
    <source>
        <strain evidence="1 2">MFPA15A1205</strain>
    </source>
</reference>
<name>A0AAX2HC90_9PSED</name>
<dbReference type="Proteomes" id="UP000219564">
    <property type="component" value="Unassembled WGS sequence"/>
</dbReference>
<organism evidence="1 2">
    <name type="scientific">Pseudomonas lundensis</name>
    <dbReference type="NCBI Taxonomy" id="86185"/>
    <lineage>
        <taxon>Bacteria</taxon>
        <taxon>Pseudomonadati</taxon>
        <taxon>Pseudomonadota</taxon>
        <taxon>Gammaproteobacteria</taxon>
        <taxon>Pseudomonadales</taxon>
        <taxon>Pseudomonadaceae</taxon>
        <taxon>Pseudomonas</taxon>
    </lineage>
</organism>
<protein>
    <recommendedName>
        <fullName evidence="3">Transposase</fullName>
    </recommendedName>
</protein>
<sequence>MQFSLTSVHRCVVVSEAGHSTTFQTLVNHFFSLEDNDLALLTDTLVWAKLPLLVTDCGAHFTRVSLTDQHPM</sequence>
<evidence type="ECO:0000313" key="2">
    <source>
        <dbReference type="Proteomes" id="UP000219564"/>
    </source>
</evidence>
<evidence type="ECO:0000313" key="1">
    <source>
        <dbReference type="EMBL" id="SOB54393.1"/>
    </source>
</evidence>
<proteinExistence type="predicted"/>
<comment type="caution">
    <text evidence="1">The sequence shown here is derived from an EMBL/GenBank/DDBJ whole genome shotgun (WGS) entry which is preliminary data.</text>
</comment>